<dbReference type="AlphaFoldDB" id="M2MI81"/>
<dbReference type="KEGG" id="bcom:BAUCODRAFT_332733"/>
<proteinExistence type="predicted"/>
<accession>M2MI81</accession>
<dbReference type="HOGENOM" id="CLU_2922259_0_0_1"/>
<keyword evidence="2" id="KW-1185">Reference proteome</keyword>
<name>M2MI81_BAUPA</name>
<reference evidence="1 2" key="1">
    <citation type="journal article" date="2012" name="PLoS Pathog.">
        <title>Diverse lifestyles and strategies of plant pathogenesis encoded in the genomes of eighteen Dothideomycetes fungi.</title>
        <authorList>
            <person name="Ohm R.A."/>
            <person name="Feau N."/>
            <person name="Henrissat B."/>
            <person name="Schoch C.L."/>
            <person name="Horwitz B.A."/>
            <person name="Barry K.W."/>
            <person name="Condon B.J."/>
            <person name="Copeland A.C."/>
            <person name="Dhillon B."/>
            <person name="Glaser F."/>
            <person name="Hesse C.N."/>
            <person name="Kosti I."/>
            <person name="LaButti K."/>
            <person name="Lindquist E.A."/>
            <person name="Lucas S."/>
            <person name="Salamov A.A."/>
            <person name="Bradshaw R.E."/>
            <person name="Ciuffetti L."/>
            <person name="Hamelin R.C."/>
            <person name="Kema G.H.J."/>
            <person name="Lawrence C."/>
            <person name="Scott J.A."/>
            <person name="Spatafora J.W."/>
            <person name="Turgeon B.G."/>
            <person name="de Wit P.J.G.M."/>
            <person name="Zhong S."/>
            <person name="Goodwin S.B."/>
            <person name="Grigoriev I.V."/>
        </authorList>
    </citation>
    <scope>NUCLEOTIDE SEQUENCE [LARGE SCALE GENOMIC DNA]</scope>
    <source>
        <strain evidence="1 2">UAMH 10762</strain>
    </source>
</reference>
<evidence type="ECO:0000313" key="2">
    <source>
        <dbReference type="Proteomes" id="UP000011761"/>
    </source>
</evidence>
<dbReference type="GeneID" id="19112045"/>
<protein>
    <submittedName>
        <fullName evidence="1">Uncharacterized protein</fullName>
    </submittedName>
</protein>
<organism evidence="1 2">
    <name type="scientific">Baudoinia panamericana (strain UAMH 10762)</name>
    <name type="common">Angels' share fungus</name>
    <name type="synonym">Baudoinia compniacensis (strain UAMH 10762)</name>
    <dbReference type="NCBI Taxonomy" id="717646"/>
    <lineage>
        <taxon>Eukaryota</taxon>
        <taxon>Fungi</taxon>
        <taxon>Dikarya</taxon>
        <taxon>Ascomycota</taxon>
        <taxon>Pezizomycotina</taxon>
        <taxon>Dothideomycetes</taxon>
        <taxon>Dothideomycetidae</taxon>
        <taxon>Mycosphaerellales</taxon>
        <taxon>Teratosphaeriaceae</taxon>
        <taxon>Baudoinia</taxon>
    </lineage>
</organism>
<evidence type="ECO:0000313" key="1">
    <source>
        <dbReference type="EMBL" id="EMC90978.1"/>
    </source>
</evidence>
<dbReference type="EMBL" id="KB445565">
    <property type="protein sequence ID" value="EMC90978.1"/>
    <property type="molecule type" value="Genomic_DNA"/>
</dbReference>
<dbReference type="RefSeq" id="XP_007681900.1">
    <property type="nucleotide sequence ID" value="XM_007683710.1"/>
</dbReference>
<sequence length="61" mass="6928">MPIHSSVTLFPPQHRSLQYYAVHAYAAVRSLQGHPGRALPPSPSWLITARRPLLLRHRHAL</sequence>
<gene>
    <name evidence="1" type="ORF">BAUCODRAFT_332733</name>
</gene>
<dbReference type="Proteomes" id="UP000011761">
    <property type="component" value="Unassembled WGS sequence"/>
</dbReference>